<reference evidence="1" key="2">
    <citation type="journal article" date="2015" name="Data Brief">
        <title>Shoot transcriptome of the giant reed, Arundo donax.</title>
        <authorList>
            <person name="Barrero R.A."/>
            <person name="Guerrero F.D."/>
            <person name="Moolhuijzen P."/>
            <person name="Goolsby J.A."/>
            <person name="Tidwell J."/>
            <person name="Bellgard S.E."/>
            <person name="Bellgard M.I."/>
        </authorList>
    </citation>
    <scope>NUCLEOTIDE SEQUENCE</scope>
    <source>
        <tissue evidence="1">Shoot tissue taken approximately 20 cm above the soil surface</tissue>
    </source>
</reference>
<reference evidence="1" key="1">
    <citation type="submission" date="2014-09" db="EMBL/GenBank/DDBJ databases">
        <authorList>
            <person name="Magalhaes I.L.F."/>
            <person name="Oliveira U."/>
            <person name="Santos F.R."/>
            <person name="Vidigal T.H.D.A."/>
            <person name="Brescovit A.D."/>
            <person name="Santos A.J."/>
        </authorList>
    </citation>
    <scope>NUCLEOTIDE SEQUENCE</scope>
    <source>
        <tissue evidence="1">Shoot tissue taken approximately 20 cm above the soil surface</tissue>
    </source>
</reference>
<name>A0A0A9FD44_ARUDO</name>
<evidence type="ECO:0000313" key="1">
    <source>
        <dbReference type="EMBL" id="JAE08061.1"/>
    </source>
</evidence>
<proteinExistence type="predicted"/>
<sequence>MHRSLACSHQQEYSYLRKIIKALAMLFSVVQYLTHQPSEFSNIV</sequence>
<dbReference type="EMBL" id="GBRH01189835">
    <property type="protein sequence ID" value="JAE08061.1"/>
    <property type="molecule type" value="Transcribed_RNA"/>
</dbReference>
<dbReference type="AlphaFoldDB" id="A0A0A9FD44"/>
<organism evidence="1">
    <name type="scientific">Arundo donax</name>
    <name type="common">Giant reed</name>
    <name type="synonym">Donax arundinaceus</name>
    <dbReference type="NCBI Taxonomy" id="35708"/>
    <lineage>
        <taxon>Eukaryota</taxon>
        <taxon>Viridiplantae</taxon>
        <taxon>Streptophyta</taxon>
        <taxon>Embryophyta</taxon>
        <taxon>Tracheophyta</taxon>
        <taxon>Spermatophyta</taxon>
        <taxon>Magnoliopsida</taxon>
        <taxon>Liliopsida</taxon>
        <taxon>Poales</taxon>
        <taxon>Poaceae</taxon>
        <taxon>PACMAD clade</taxon>
        <taxon>Arundinoideae</taxon>
        <taxon>Arundineae</taxon>
        <taxon>Arundo</taxon>
    </lineage>
</organism>
<accession>A0A0A9FD44</accession>
<protein>
    <submittedName>
        <fullName evidence="1">Uncharacterized protein</fullName>
    </submittedName>
</protein>